<evidence type="ECO:0000256" key="1">
    <source>
        <dbReference type="ARBA" id="ARBA00022617"/>
    </source>
</evidence>
<keyword evidence="2 4" id="KW-0479">Metal-binding</keyword>
<keyword evidence="5" id="KW-0732">Signal</keyword>
<name>A0A1V3IBS7_9PAST</name>
<dbReference type="GO" id="GO:0009055">
    <property type="term" value="F:electron transfer activity"/>
    <property type="evidence" value="ECO:0007669"/>
    <property type="project" value="InterPro"/>
</dbReference>
<evidence type="ECO:0000256" key="2">
    <source>
        <dbReference type="ARBA" id="ARBA00022723"/>
    </source>
</evidence>
<comment type="caution">
    <text evidence="7">The sequence shown here is derived from an EMBL/GenBank/DDBJ whole genome shotgun (WGS) entry which is preliminary data.</text>
</comment>
<dbReference type="InterPro" id="IPR036909">
    <property type="entry name" value="Cyt_c-like_dom_sf"/>
</dbReference>
<dbReference type="EMBL" id="MLHH01000003">
    <property type="protein sequence ID" value="OOF37634.1"/>
    <property type="molecule type" value="Genomic_DNA"/>
</dbReference>
<evidence type="ECO:0000313" key="8">
    <source>
        <dbReference type="Proteomes" id="UP000189437"/>
    </source>
</evidence>
<dbReference type="RefSeq" id="WP_077426457.1">
    <property type="nucleotide sequence ID" value="NZ_MLHH01000003.1"/>
</dbReference>
<dbReference type="PROSITE" id="PS51007">
    <property type="entry name" value="CYTC"/>
    <property type="match status" value="1"/>
</dbReference>
<evidence type="ECO:0000256" key="4">
    <source>
        <dbReference type="PROSITE-ProRule" id="PRU00433"/>
    </source>
</evidence>
<evidence type="ECO:0000256" key="5">
    <source>
        <dbReference type="SAM" id="SignalP"/>
    </source>
</evidence>
<dbReference type="OrthoDB" id="5690796at2"/>
<evidence type="ECO:0000313" key="7">
    <source>
        <dbReference type="EMBL" id="OOF37634.1"/>
    </source>
</evidence>
<dbReference type="SUPFAM" id="SSF46626">
    <property type="entry name" value="Cytochrome c"/>
    <property type="match status" value="1"/>
</dbReference>
<accession>A0A1V3IBS7</accession>
<evidence type="ECO:0000259" key="6">
    <source>
        <dbReference type="PROSITE" id="PS51007"/>
    </source>
</evidence>
<keyword evidence="1 4" id="KW-0349">Heme</keyword>
<dbReference type="Pfam" id="PF13442">
    <property type="entry name" value="Cytochrome_CBB3"/>
    <property type="match status" value="1"/>
</dbReference>
<feature type="domain" description="Cytochrome c" evidence="6">
    <location>
        <begin position="26"/>
        <end position="105"/>
    </location>
</feature>
<sequence>MKAFYLFLGSLFGLSFLAQAETLPNSDFIKAEKIYKRSCATCHGKKGEKPAMGESKIIHQLKTEEISTALLERQKGKLIGAGNPAKQRLTEEEIKALSQFIPTLQ</sequence>
<dbReference type="Gene3D" id="1.10.760.10">
    <property type="entry name" value="Cytochrome c-like domain"/>
    <property type="match status" value="1"/>
</dbReference>
<dbReference type="Proteomes" id="UP000189437">
    <property type="component" value="Unassembled WGS sequence"/>
</dbReference>
<keyword evidence="8" id="KW-1185">Reference proteome</keyword>
<organism evidence="7 8">
    <name type="scientific">Rodentibacter heidelbergensis</name>
    <dbReference type="NCBI Taxonomy" id="1908258"/>
    <lineage>
        <taxon>Bacteria</taxon>
        <taxon>Pseudomonadati</taxon>
        <taxon>Pseudomonadota</taxon>
        <taxon>Gammaproteobacteria</taxon>
        <taxon>Pasteurellales</taxon>
        <taxon>Pasteurellaceae</taxon>
        <taxon>Rodentibacter</taxon>
    </lineage>
</organism>
<dbReference type="GO" id="GO:0020037">
    <property type="term" value="F:heme binding"/>
    <property type="evidence" value="ECO:0007669"/>
    <property type="project" value="InterPro"/>
</dbReference>
<dbReference type="STRING" id="1908258.BKK48_01525"/>
<dbReference type="GO" id="GO:0046872">
    <property type="term" value="F:metal ion binding"/>
    <property type="evidence" value="ECO:0007669"/>
    <property type="project" value="UniProtKB-KW"/>
</dbReference>
<gene>
    <name evidence="7" type="ORF">BKK48_01525</name>
</gene>
<keyword evidence="3 4" id="KW-0408">Iron</keyword>
<reference evidence="7 8" key="1">
    <citation type="submission" date="2016-10" db="EMBL/GenBank/DDBJ databases">
        <title>Rodentibacter gen. nov. and new species.</title>
        <authorList>
            <person name="Christensen H."/>
        </authorList>
    </citation>
    <scope>NUCLEOTIDE SEQUENCE [LARGE SCALE GENOMIC DNA]</scope>
    <source>
        <strain evidence="7 8">Ac69</strain>
    </source>
</reference>
<dbReference type="InterPro" id="IPR009056">
    <property type="entry name" value="Cyt_c-like_dom"/>
</dbReference>
<protein>
    <submittedName>
        <fullName evidence="7">Cytochrome C biogenesis protein CcsB</fullName>
    </submittedName>
</protein>
<feature type="signal peptide" evidence="5">
    <location>
        <begin position="1"/>
        <end position="20"/>
    </location>
</feature>
<dbReference type="AlphaFoldDB" id="A0A1V3IBS7"/>
<proteinExistence type="predicted"/>
<evidence type="ECO:0000256" key="3">
    <source>
        <dbReference type="ARBA" id="ARBA00023004"/>
    </source>
</evidence>
<feature type="chain" id="PRO_5012979788" evidence="5">
    <location>
        <begin position="21"/>
        <end position="105"/>
    </location>
</feature>